<dbReference type="AlphaFoldDB" id="A0A8T1PFG2"/>
<evidence type="ECO:0000313" key="3">
    <source>
        <dbReference type="Proteomes" id="UP000811609"/>
    </source>
</evidence>
<dbReference type="Proteomes" id="UP000811609">
    <property type="component" value="Chromosome 10"/>
</dbReference>
<accession>A0A8T1PFG2</accession>
<keyword evidence="3" id="KW-1185">Reference proteome</keyword>
<comment type="caution">
    <text evidence="2">The sequence shown here is derived from an EMBL/GenBank/DDBJ whole genome shotgun (WGS) entry which is preliminary data.</text>
</comment>
<dbReference type="EMBL" id="CM031818">
    <property type="protein sequence ID" value="KAG6639847.1"/>
    <property type="molecule type" value="Genomic_DNA"/>
</dbReference>
<evidence type="ECO:0000313" key="2">
    <source>
        <dbReference type="EMBL" id="KAG6639847.1"/>
    </source>
</evidence>
<evidence type="ECO:0000256" key="1">
    <source>
        <dbReference type="SAM" id="MobiDB-lite"/>
    </source>
</evidence>
<name>A0A8T1PFG2_CARIL</name>
<organism evidence="2 3">
    <name type="scientific">Carya illinoinensis</name>
    <name type="common">Pecan</name>
    <dbReference type="NCBI Taxonomy" id="32201"/>
    <lineage>
        <taxon>Eukaryota</taxon>
        <taxon>Viridiplantae</taxon>
        <taxon>Streptophyta</taxon>
        <taxon>Embryophyta</taxon>
        <taxon>Tracheophyta</taxon>
        <taxon>Spermatophyta</taxon>
        <taxon>Magnoliopsida</taxon>
        <taxon>eudicotyledons</taxon>
        <taxon>Gunneridae</taxon>
        <taxon>Pentapetalae</taxon>
        <taxon>rosids</taxon>
        <taxon>fabids</taxon>
        <taxon>Fagales</taxon>
        <taxon>Juglandaceae</taxon>
        <taxon>Carya</taxon>
    </lineage>
</organism>
<reference evidence="2" key="1">
    <citation type="submission" date="2020-12" db="EMBL/GenBank/DDBJ databases">
        <title>WGS assembly of Carya illinoinensis cv. Pawnee.</title>
        <authorList>
            <person name="Platts A."/>
            <person name="Shu S."/>
            <person name="Wright S."/>
            <person name="Barry K."/>
            <person name="Edger P."/>
            <person name="Pires J.C."/>
            <person name="Schmutz J."/>
        </authorList>
    </citation>
    <scope>NUCLEOTIDE SEQUENCE</scope>
    <source>
        <tissue evidence="2">Leaf</tissue>
    </source>
</reference>
<protein>
    <submittedName>
        <fullName evidence="2">Uncharacterized protein</fullName>
    </submittedName>
</protein>
<proteinExistence type="predicted"/>
<gene>
    <name evidence="2" type="ORF">CIPAW_10G130500</name>
</gene>
<feature type="compositionally biased region" description="Low complexity" evidence="1">
    <location>
        <begin position="20"/>
        <end position="34"/>
    </location>
</feature>
<feature type="region of interest" description="Disordered" evidence="1">
    <location>
        <begin position="1"/>
        <end position="36"/>
    </location>
</feature>
<sequence length="92" mass="10190">MATCTHGPLNLQSRNRKALTHSPLPHSPHLSSSTAIEAKHHSLQDSLSLSLLGLGLPFLAFLRFSEWVRMVQLVHFLALLVLLKPNPVSLHL</sequence>